<evidence type="ECO:0008006" key="5">
    <source>
        <dbReference type="Google" id="ProtNLM"/>
    </source>
</evidence>
<dbReference type="PANTHER" id="PTHR10381:SF70">
    <property type="entry name" value="ATP-DEPENDENT CLP PROTEASE PROTEOLYTIC SUBUNIT"/>
    <property type="match status" value="1"/>
</dbReference>
<name>A0A6C0I9P5_9ZZZZ</name>
<comment type="similarity">
    <text evidence="1">Belongs to the peptidase S14 family.</text>
</comment>
<dbReference type="InterPro" id="IPR023562">
    <property type="entry name" value="ClpP/TepA"/>
</dbReference>
<sequence length="223" mass="25359">MKKGYILNKKNDSDDDSESGLPFDPGSLFGNFLKKDNDIRVEGNKVYFYKEITRDSVASLIHTLNQTIKKVKSTAEFIGSVEDPPVYLFINSGGGDYYAGMSGFDHIKNMDYPVYTVIDGVTASAGTFISLAGKKRFIMKSSWVLIHQIKTWFEGYNTFEELKDEMLNSSNIMKSLNNMYLENTKISSKKLNTFFQRDIYLDSTDAIKLGIADSLYVNNKRKY</sequence>
<dbReference type="GO" id="GO:0004252">
    <property type="term" value="F:serine-type endopeptidase activity"/>
    <property type="evidence" value="ECO:0007669"/>
    <property type="project" value="InterPro"/>
</dbReference>
<dbReference type="GO" id="GO:0051117">
    <property type="term" value="F:ATPase binding"/>
    <property type="evidence" value="ECO:0007669"/>
    <property type="project" value="TreeGrafter"/>
</dbReference>
<dbReference type="EMBL" id="MN740136">
    <property type="protein sequence ID" value="QHT89066.1"/>
    <property type="molecule type" value="Genomic_DNA"/>
</dbReference>
<evidence type="ECO:0000256" key="1">
    <source>
        <dbReference type="ARBA" id="ARBA00007039"/>
    </source>
</evidence>
<protein>
    <recommendedName>
        <fullName evidence="5">Protease</fullName>
    </recommendedName>
</protein>
<evidence type="ECO:0000256" key="2">
    <source>
        <dbReference type="ARBA" id="ARBA00022490"/>
    </source>
</evidence>
<dbReference type="Pfam" id="PF00574">
    <property type="entry name" value="CLP_protease"/>
    <property type="match status" value="1"/>
</dbReference>
<dbReference type="InterPro" id="IPR029045">
    <property type="entry name" value="ClpP/crotonase-like_dom_sf"/>
</dbReference>
<evidence type="ECO:0000313" key="4">
    <source>
        <dbReference type="EMBL" id="QHT89066.1"/>
    </source>
</evidence>
<keyword evidence="3" id="KW-0378">Hydrolase</keyword>
<dbReference type="PANTHER" id="PTHR10381">
    <property type="entry name" value="ATP-DEPENDENT CLP PROTEASE PROTEOLYTIC SUBUNIT"/>
    <property type="match status" value="1"/>
</dbReference>
<dbReference type="GO" id="GO:0006515">
    <property type="term" value="P:protein quality control for misfolded or incompletely synthesized proteins"/>
    <property type="evidence" value="ECO:0007669"/>
    <property type="project" value="TreeGrafter"/>
</dbReference>
<proteinExistence type="inferred from homology"/>
<dbReference type="InterPro" id="IPR001907">
    <property type="entry name" value="ClpP"/>
</dbReference>
<organism evidence="4">
    <name type="scientific">viral metagenome</name>
    <dbReference type="NCBI Taxonomy" id="1070528"/>
    <lineage>
        <taxon>unclassified sequences</taxon>
        <taxon>metagenomes</taxon>
        <taxon>organismal metagenomes</taxon>
    </lineage>
</organism>
<dbReference type="PRINTS" id="PR00127">
    <property type="entry name" value="CLPPROTEASEP"/>
</dbReference>
<dbReference type="GO" id="GO:0009368">
    <property type="term" value="C:endopeptidase Clp complex"/>
    <property type="evidence" value="ECO:0007669"/>
    <property type="project" value="TreeGrafter"/>
</dbReference>
<reference evidence="4" key="1">
    <citation type="journal article" date="2020" name="Nature">
        <title>Giant virus diversity and host interactions through global metagenomics.</title>
        <authorList>
            <person name="Schulz F."/>
            <person name="Roux S."/>
            <person name="Paez-Espino D."/>
            <person name="Jungbluth S."/>
            <person name="Walsh D.A."/>
            <person name="Denef V.J."/>
            <person name="McMahon K.D."/>
            <person name="Konstantinidis K.T."/>
            <person name="Eloe-Fadrosh E.A."/>
            <person name="Kyrpides N.C."/>
            <person name="Woyke T."/>
        </authorList>
    </citation>
    <scope>NUCLEOTIDE SEQUENCE</scope>
    <source>
        <strain evidence="4">GVMAG-M-3300023184-53</strain>
    </source>
</reference>
<dbReference type="Gene3D" id="3.90.226.10">
    <property type="entry name" value="2-enoyl-CoA Hydratase, Chain A, domain 1"/>
    <property type="match status" value="1"/>
</dbReference>
<dbReference type="GO" id="GO:0004176">
    <property type="term" value="F:ATP-dependent peptidase activity"/>
    <property type="evidence" value="ECO:0007669"/>
    <property type="project" value="InterPro"/>
</dbReference>
<dbReference type="SUPFAM" id="SSF52096">
    <property type="entry name" value="ClpP/crotonase"/>
    <property type="match status" value="1"/>
</dbReference>
<accession>A0A6C0I9P5</accession>
<keyword evidence="2" id="KW-0963">Cytoplasm</keyword>
<evidence type="ECO:0000256" key="3">
    <source>
        <dbReference type="ARBA" id="ARBA00022801"/>
    </source>
</evidence>
<dbReference type="AlphaFoldDB" id="A0A6C0I9P5"/>